<evidence type="ECO:0000313" key="2">
    <source>
        <dbReference type="Proteomes" id="UP001056120"/>
    </source>
</evidence>
<keyword evidence="2" id="KW-1185">Reference proteome</keyword>
<evidence type="ECO:0000313" key="1">
    <source>
        <dbReference type="EMBL" id="KAI3694548.1"/>
    </source>
</evidence>
<reference evidence="1 2" key="2">
    <citation type="journal article" date="2022" name="Mol. Ecol. Resour.">
        <title>The genomes of chicory, endive, great burdock and yacon provide insights into Asteraceae paleo-polyploidization history and plant inulin production.</title>
        <authorList>
            <person name="Fan W."/>
            <person name="Wang S."/>
            <person name="Wang H."/>
            <person name="Wang A."/>
            <person name="Jiang F."/>
            <person name="Liu H."/>
            <person name="Zhao H."/>
            <person name="Xu D."/>
            <person name="Zhang Y."/>
        </authorList>
    </citation>
    <scope>NUCLEOTIDE SEQUENCE [LARGE SCALE GENOMIC DNA]</scope>
    <source>
        <strain evidence="2">cv. Yunnan</strain>
        <tissue evidence="1">Leaves</tissue>
    </source>
</reference>
<sequence>MADQTVSSKLEPWHDLAGKVVMVTGASSGLGRDFCIDLAKAGCRMVAAARRIDRLVSLCDEINQIGRTGCAGNVRAVAVELDVCAKGPAIEASVKRAWDTFGRIDCLINNAGVRVLNH</sequence>
<accession>A0ACB8ZB24</accession>
<dbReference type="Proteomes" id="UP001056120">
    <property type="component" value="Linkage Group LG26"/>
</dbReference>
<organism evidence="1 2">
    <name type="scientific">Smallanthus sonchifolius</name>
    <dbReference type="NCBI Taxonomy" id="185202"/>
    <lineage>
        <taxon>Eukaryota</taxon>
        <taxon>Viridiplantae</taxon>
        <taxon>Streptophyta</taxon>
        <taxon>Embryophyta</taxon>
        <taxon>Tracheophyta</taxon>
        <taxon>Spermatophyta</taxon>
        <taxon>Magnoliopsida</taxon>
        <taxon>eudicotyledons</taxon>
        <taxon>Gunneridae</taxon>
        <taxon>Pentapetalae</taxon>
        <taxon>asterids</taxon>
        <taxon>campanulids</taxon>
        <taxon>Asterales</taxon>
        <taxon>Asteraceae</taxon>
        <taxon>Asteroideae</taxon>
        <taxon>Heliantheae alliance</taxon>
        <taxon>Millerieae</taxon>
        <taxon>Smallanthus</taxon>
    </lineage>
</organism>
<protein>
    <submittedName>
        <fullName evidence="1">Uncharacterized protein</fullName>
    </submittedName>
</protein>
<gene>
    <name evidence="1" type="ORF">L1987_77515</name>
</gene>
<proteinExistence type="predicted"/>
<name>A0ACB8ZB24_9ASTR</name>
<dbReference type="EMBL" id="CM042043">
    <property type="protein sequence ID" value="KAI3694548.1"/>
    <property type="molecule type" value="Genomic_DNA"/>
</dbReference>
<reference evidence="2" key="1">
    <citation type="journal article" date="2022" name="Mol. Ecol. Resour.">
        <title>The genomes of chicory, endive, great burdock and yacon provide insights into Asteraceae palaeo-polyploidization history and plant inulin production.</title>
        <authorList>
            <person name="Fan W."/>
            <person name="Wang S."/>
            <person name="Wang H."/>
            <person name="Wang A."/>
            <person name="Jiang F."/>
            <person name="Liu H."/>
            <person name="Zhao H."/>
            <person name="Xu D."/>
            <person name="Zhang Y."/>
        </authorList>
    </citation>
    <scope>NUCLEOTIDE SEQUENCE [LARGE SCALE GENOMIC DNA]</scope>
    <source>
        <strain evidence="2">cv. Yunnan</strain>
    </source>
</reference>
<comment type="caution">
    <text evidence="1">The sequence shown here is derived from an EMBL/GenBank/DDBJ whole genome shotgun (WGS) entry which is preliminary data.</text>
</comment>